<evidence type="ECO:0000256" key="4">
    <source>
        <dbReference type="ARBA" id="ARBA00022801"/>
    </source>
</evidence>
<dbReference type="EMBL" id="JAASQL010000001">
    <property type="protein sequence ID" value="NIJ44842.1"/>
    <property type="molecule type" value="Genomic_DNA"/>
</dbReference>
<feature type="domain" description="Glycosyl hydrolases family 2 sugar binding" evidence="8">
    <location>
        <begin position="33"/>
        <end position="195"/>
    </location>
</feature>
<dbReference type="Gene3D" id="2.60.40.10">
    <property type="entry name" value="Immunoglobulins"/>
    <property type="match status" value="1"/>
</dbReference>
<dbReference type="Pfam" id="PF00703">
    <property type="entry name" value="Glyco_hydro_2"/>
    <property type="match status" value="1"/>
</dbReference>
<dbReference type="InterPro" id="IPR017853">
    <property type="entry name" value="GH"/>
</dbReference>
<dbReference type="InterPro" id="IPR006101">
    <property type="entry name" value="Glyco_hydro_2"/>
</dbReference>
<dbReference type="SUPFAM" id="SSF49785">
    <property type="entry name" value="Galactose-binding domain-like"/>
    <property type="match status" value="1"/>
</dbReference>
<dbReference type="PANTHER" id="PTHR10066:SF67">
    <property type="entry name" value="BETA-GLUCURONIDASE"/>
    <property type="match status" value="1"/>
</dbReference>
<evidence type="ECO:0000259" key="6">
    <source>
        <dbReference type="Pfam" id="PF00703"/>
    </source>
</evidence>
<keyword evidence="10" id="KW-1185">Reference proteome</keyword>
<comment type="similarity">
    <text evidence="1">Belongs to the glycosyl hydrolase 2 family.</text>
</comment>
<dbReference type="EC" id="3.2.1.31" evidence="2"/>
<feature type="domain" description="Glycoside hydrolase family 2 immunoglobulin-like beta-sandwich" evidence="6">
    <location>
        <begin position="197"/>
        <end position="287"/>
    </location>
</feature>
<gene>
    <name evidence="9" type="ORF">FHR24_001281</name>
</gene>
<accession>A0ABX0U7K8</accession>
<dbReference type="InterPro" id="IPR006103">
    <property type="entry name" value="Glyco_hydro_2_cat"/>
</dbReference>
<evidence type="ECO:0000256" key="3">
    <source>
        <dbReference type="ARBA" id="ARBA00016205"/>
    </source>
</evidence>
<protein>
    <recommendedName>
        <fullName evidence="3">Beta-glucuronidase</fullName>
        <ecNumber evidence="2">3.2.1.31</ecNumber>
    </recommendedName>
</protein>
<evidence type="ECO:0000259" key="8">
    <source>
        <dbReference type="Pfam" id="PF02837"/>
    </source>
</evidence>
<keyword evidence="4 9" id="KW-0378">Hydrolase</keyword>
<reference evidence="9 10" key="1">
    <citation type="submission" date="2020-03" db="EMBL/GenBank/DDBJ databases">
        <title>Genomic Encyclopedia of Type Strains, Phase IV (KMG-IV): sequencing the most valuable type-strain genomes for metagenomic binning, comparative biology and taxonomic classification.</title>
        <authorList>
            <person name="Goeker M."/>
        </authorList>
    </citation>
    <scope>NUCLEOTIDE SEQUENCE [LARGE SCALE GENOMIC DNA]</scope>
    <source>
        <strain evidence="9 10">DSM 101599</strain>
    </source>
</reference>
<keyword evidence="5 9" id="KW-0326">Glycosidase</keyword>
<dbReference type="Pfam" id="PF02837">
    <property type="entry name" value="Glyco_hydro_2_N"/>
    <property type="match status" value="1"/>
</dbReference>
<dbReference type="RefSeq" id="WP_243846506.1">
    <property type="nucleotide sequence ID" value="NZ_JAASQL010000001.1"/>
</dbReference>
<sequence length="591" mass="68478">MSIIRNFLILFFTISSLHSQSFMVNVPARQQTSLNGKWKVIIDPVDVGIQKWKSLYKDKKPKGKSSFVEYSFDGGPVFDVPGDFNSQLPELKFYESTVWYKKEIQIVKKKDKRLFLYFDAVNYHADVYLNSELLGSHEGGFTPFQFEVTDLVKEGLNSIIVRVNNERQPDGVPAMGYDWINYGGITRDVRLIETPKIYIDDYFIQLEKSNKKHVLGYVKINGVKKPEKVEVLIPEAKIKHTVMTDNKGYAVVKFNNKLKLWSPDDPKLYKVIVKTATDKVEENIGFRTIETKGEDILLNGKSVFLKGINFHEENASRGNRAYSESDALQLLTKAKELGCNFIRTAHYPQNEHIVRLAEKMGFMLWEEMPVFQTIQFKNKSTSKLIHSTLKEMIKRDKNRCAVVIWSISNETHPGKLRTNFLSNLADTCRGIDNTRFVSSALHKYKKGKSVMTLDDDLIEKLDVIGLNQYLGWYGGWPADPKDIQWESKYNKPMIISEYGAEAMYGRHGAKDVASSWSEEYQEQLYKDQLTMQKNISFLRGTCAWILFDFRSSLRLHPTNQNYWNRKGLLSEKGYRKKAWYVLNDFYKSKKE</sequence>
<dbReference type="Proteomes" id="UP000745859">
    <property type="component" value="Unassembled WGS sequence"/>
</dbReference>
<evidence type="ECO:0000259" key="7">
    <source>
        <dbReference type="Pfam" id="PF02836"/>
    </source>
</evidence>
<dbReference type="InterPro" id="IPR006102">
    <property type="entry name" value="Ig-like_GH2"/>
</dbReference>
<evidence type="ECO:0000256" key="1">
    <source>
        <dbReference type="ARBA" id="ARBA00007401"/>
    </source>
</evidence>
<dbReference type="InterPro" id="IPR036156">
    <property type="entry name" value="Beta-gal/glucu_dom_sf"/>
</dbReference>
<name>A0ABX0U7K8_9FLAO</name>
<dbReference type="SUPFAM" id="SSF49303">
    <property type="entry name" value="beta-Galactosidase/glucuronidase domain"/>
    <property type="match status" value="1"/>
</dbReference>
<evidence type="ECO:0000256" key="5">
    <source>
        <dbReference type="ARBA" id="ARBA00023295"/>
    </source>
</evidence>
<organism evidence="9 10">
    <name type="scientific">Wenyingzhuangia heitensis</name>
    <dbReference type="NCBI Taxonomy" id="1487859"/>
    <lineage>
        <taxon>Bacteria</taxon>
        <taxon>Pseudomonadati</taxon>
        <taxon>Bacteroidota</taxon>
        <taxon>Flavobacteriia</taxon>
        <taxon>Flavobacteriales</taxon>
        <taxon>Flavobacteriaceae</taxon>
        <taxon>Wenyingzhuangia</taxon>
    </lineage>
</organism>
<dbReference type="GO" id="GO:0004566">
    <property type="term" value="F:beta-glucuronidase activity"/>
    <property type="evidence" value="ECO:0007669"/>
    <property type="project" value="UniProtKB-EC"/>
</dbReference>
<dbReference type="PRINTS" id="PR00132">
    <property type="entry name" value="GLHYDRLASE2"/>
</dbReference>
<feature type="domain" description="Glycoside hydrolase family 2 catalytic" evidence="7">
    <location>
        <begin position="290"/>
        <end position="527"/>
    </location>
</feature>
<proteinExistence type="inferred from homology"/>
<dbReference type="InterPro" id="IPR008979">
    <property type="entry name" value="Galactose-bd-like_sf"/>
</dbReference>
<dbReference type="Gene3D" id="3.20.20.80">
    <property type="entry name" value="Glycosidases"/>
    <property type="match status" value="1"/>
</dbReference>
<comment type="caution">
    <text evidence="9">The sequence shown here is derived from an EMBL/GenBank/DDBJ whole genome shotgun (WGS) entry which is preliminary data.</text>
</comment>
<dbReference type="InterPro" id="IPR006104">
    <property type="entry name" value="Glyco_hydro_2_N"/>
</dbReference>
<evidence type="ECO:0000256" key="2">
    <source>
        <dbReference type="ARBA" id="ARBA00012761"/>
    </source>
</evidence>
<dbReference type="InterPro" id="IPR013783">
    <property type="entry name" value="Ig-like_fold"/>
</dbReference>
<dbReference type="SUPFAM" id="SSF51445">
    <property type="entry name" value="(Trans)glycosidases"/>
    <property type="match status" value="1"/>
</dbReference>
<dbReference type="PANTHER" id="PTHR10066">
    <property type="entry name" value="BETA-GLUCURONIDASE"/>
    <property type="match status" value="1"/>
</dbReference>
<dbReference type="Gene3D" id="2.60.120.260">
    <property type="entry name" value="Galactose-binding domain-like"/>
    <property type="match status" value="1"/>
</dbReference>
<dbReference type="Pfam" id="PF02836">
    <property type="entry name" value="Glyco_hydro_2_C"/>
    <property type="match status" value="1"/>
</dbReference>
<evidence type="ECO:0000313" key="9">
    <source>
        <dbReference type="EMBL" id="NIJ44842.1"/>
    </source>
</evidence>
<evidence type="ECO:0000313" key="10">
    <source>
        <dbReference type="Proteomes" id="UP000745859"/>
    </source>
</evidence>